<accession>A0A1Y2HDQ5</accession>
<keyword evidence="2" id="KW-1185">Reference proteome</keyword>
<gene>
    <name evidence="1" type="ORF">BCR44DRAFT_266579</name>
</gene>
<sequence length="83" mass="9122">MLSALCACMDKLPLFLIVVNLSELHCQCHRAPFALERCRACHGYGPHPPSGQSVLTGGSRGFSPRRPPALYLDWFDRPASEPA</sequence>
<organism evidence="1 2">
    <name type="scientific">Catenaria anguillulae PL171</name>
    <dbReference type="NCBI Taxonomy" id="765915"/>
    <lineage>
        <taxon>Eukaryota</taxon>
        <taxon>Fungi</taxon>
        <taxon>Fungi incertae sedis</taxon>
        <taxon>Blastocladiomycota</taxon>
        <taxon>Blastocladiomycetes</taxon>
        <taxon>Blastocladiales</taxon>
        <taxon>Catenariaceae</taxon>
        <taxon>Catenaria</taxon>
    </lineage>
</organism>
<name>A0A1Y2HDQ5_9FUNG</name>
<reference evidence="1 2" key="1">
    <citation type="submission" date="2016-07" db="EMBL/GenBank/DDBJ databases">
        <title>Pervasive Adenine N6-methylation of Active Genes in Fungi.</title>
        <authorList>
            <consortium name="DOE Joint Genome Institute"/>
            <person name="Mondo S.J."/>
            <person name="Dannebaum R.O."/>
            <person name="Kuo R.C."/>
            <person name="Labutti K."/>
            <person name="Haridas S."/>
            <person name="Kuo A."/>
            <person name="Salamov A."/>
            <person name="Ahrendt S.R."/>
            <person name="Lipzen A."/>
            <person name="Sullivan W."/>
            <person name="Andreopoulos W.B."/>
            <person name="Clum A."/>
            <person name="Lindquist E."/>
            <person name="Daum C."/>
            <person name="Ramamoorthy G.K."/>
            <person name="Gryganskyi A."/>
            <person name="Culley D."/>
            <person name="Magnuson J.K."/>
            <person name="James T.Y."/>
            <person name="O'Malley M.A."/>
            <person name="Stajich J.E."/>
            <person name="Spatafora J.W."/>
            <person name="Visel A."/>
            <person name="Grigoriev I.V."/>
        </authorList>
    </citation>
    <scope>NUCLEOTIDE SEQUENCE [LARGE SCALE GENOMIC DNA]</scope>
    <source>
        <strain evidence="1 2">PL171</strain>
    </source>
</reference>
<dbReference type="AlphaFoldDB" id="A0A1Y2HDQ5"/>
<protein>
    <submittedName>
        <fullName evidence="1">Uncharacterized protein</fullName>
    </submittedName>
</protein>
<comment type="caution">
    <text evidence="1">The sequence shown here is derived from an EMBL/GenBank/DDBJ whole genome shotgun (WGS) entry which is preliminary data.</text>
</comment>
<dbReference type="Proteomes" id="UP000193411">
    <property type="component" value="Unassembled WGS sequence"/>
</dbReference>
<dbReference type="EMBL" id="MCFL01000052">
    <property type="protein sequence ID" value="ORZ32031.1"/>
    <property type="molecule type" value="Genomic_DNA"/>
</dbReference>
<evidence type="ECO:0000313" key="2">
    <source>
        <dbReference type="Proteomes" id="UP000193411"/>
    </source>
</evidence>
<proteinExistence type="predicted"/>
<evidence type="ECO:0000313" key="1">
    <source>
        <dbReference type="EMBL" id="ORZ32031.1"/>
    </source>
</evidence>